<evidence type="ECO:0000256" key="1">
    <source>
        <dbReference type="ARBA" id="ARBA00010617"/>
    </source>
</evidence>
<evidence type="ECO:0000313" key="6">
    <source>
        <dbReference type="EMBL" id="GMG40150.1"/>
    </source>
</evidence>
<dbReference type="InterPro" id="IPR036396">
    <property type="entry name" value="Cyt_P450_sf"/>
</dbReference>
<evidence type="ECO:0000313" key="7">
    <source>
        <dbReference type="Proteomes" id="UP001165063"/>
    </source>
</evidence>
<dbReference type="SUPFAM" id="SSF48264">
    <property type="entry name" value="Cytochrome P450"/>
    <property type="match status" value="1"/>
</dbReference>
<dbReference type="PANTHER" id="PTHR46300">
    <property type="entry name" value="P450, PUTATIVE (EUROFUNG)-RELATED-RELATED"/>
    <property type="match status" value="1"/>
</dbReference>
<evidence type="ECO:0000256" key="3">
    <source>
        <dbReference type="ARBA" id="ARBA00023002"/>
    </source>
</evidence>
<dbReference type="GO" id="GO:0016705">
    <property type="term" value="F:oxidoreductase activity, acting on paired donors, with incorporation or reduction of molecular oxygen"/>
    <property type="evidence" value="ECO:0007669"/>
    <property type="project" value="InterPro"/>
</dbReference>
<dbReference type="EMBL" id="BSXU01003494">
    <property type="protein sequence ID" value="GMG40150.1"/>
    <property type="molecule type" value="Genomic_DNA"/>
</dbReference>
<dbReference type="InterPro" id="IPR050364">
    <property type="entry name" value="Cytochrome_P450_fung"/>
</dbReference>
<dbReference type="InterPro" id="IPR001128">
    <property type="entry name" value="Cyt_P450"/>
</dbReference>
<keyword evidence="5" id="KW-0503">Monooxygenase</keyword>
<reference evidence="6" key="1">
    <citation type="submission" date="2023-04" db="EMBL/GenBank/DDBJ databases">
        <title>Ambrosiozyma monospora NBRC 1965.</title>
        <authorList>
            <person name="Ichikawa N."/>
            <person name="Sato H."/>
            <person name="Tonouchi N."/>
        </authorList>
    </citation>
    <scope>NUCLEOTIDE SEQUENCE</scope>
    <source>
        <strain evidence="6">NBRC 1965</strain>
    </source>
</reference>
<dbReference type="PANTHER" id="PTHR46300:SF2">
    <property type="entry name" value="CYTOCHROME P450 MONOOXYGENASE ALNH-RELATED"/>
    <property type="match status" value="1"/>
</dbReference>
<gene>
    <name evidence="6" type="ORF">Amon01_000593400</name>
</gene>
<dbReference type="GO" id="GO:0005506">
    <property type="term" value="F:iron ion binding"/>
    <property type="evidence" value="ECO:0007669"/>
    <property type="project" value="InterPro"/>
</dbReference>
<dbReference type="Proteomes" id="UP001165063">
    <property type="component" value="Unassembled WGS sequence"/>
</dbReference>
<dbReference type="GO" id="GO:0004497">
    <property type="term" value="F:monooxygenase activity"/>
    <property type="evidence" value="ECO:0007669"/>
    <property type="project" value="UniProtKB-KW"/>
</dbReference>
<evidence type="ECO:0000256" key="5">
    <source>
        <dbReference type="ARBA" id="ARBA00023033"/>
    </source>
</evidence>
<protein>
    <submittedName>
        <fullName evidence="6">Unnamed protein product</fullName>
    </submittedName>
</protein>
<dbReference type="AlphaFoldDB" id="A0A9W7DHE0"/>
<dbReference type="GO" id="GO:0020037">
    <property type="term" value="F:heme binding"/>
    <property type="evidence" value="ECO:0007669"/>
    <property type="project" value="InterPro"/>
</dbReference>
<evidence type="ECO:0000256" key="2">
    <source>
        <dbReference type="ARBA" id="ARBA00022723"/>
    </source>
</evidence>
<accession>A0A9W7DHE0</accession>
<proteinExistence type="inferred from homology"/>
<keyword evidence="7" id="KW-1185">Reference proteome</keyword>
<keyword evidence="3" id="KW-0560">Oxidoreductase</keyword>
<keyword evidence="2" id="KW-0479">Metal-binding</keyword>
<dbReference type="Gene3D" id="1.10.630.10">
    <property type="entry name" value="Cytochrome P450"/>
    <property type="match status" value="1"/>
</dbReference>
<keyword evidence="4" id="KW-0408">Iron</keyword>
<comment type="similarity">
    <text evidence="1">Belongs to the cytochrome P450 family.</text>
</comment>
<dbReference type="Pfam" id="PF00067">
    <property type="entry name" value="p450"/>
    <property type="match status" value="1"/>
</dbReference>
<sequence length="359" mass="41666">MLLLLSFDYFDQLFVLTIPVVSILRQVFQVLEVIFLLTIIVNLLDIFLFTPRQIKFVPPVKYKFPIWGNLDLLYPYASSFQDSPCVKFQRLAKQYGDVFQLRLGIKQVLVANTYDSIFQLYAGGATKSNNSRPLSHTFHKVLSQSGVFTVGSTPFGETYVKSRKFLGNLLNSKASKEYYSAIIEREANNMMTRILDQCYNKEDSTIQLDFTRETQFFHLAVALNLTYGYDIDYSDDLQRKQAVEIMYVENQITMVRSHVQNVQDYLPGFIRFFVNLWYQNPQVSKDLYKRRNEYLTRYADYTLANLDSKNPDMKKSLMYYYFTEAKDTVTPSQVGSVCLTMVSAGLDNAPLNFHVIIMM</sequence>
<organism evidence="6 7">
    <name type="scientific">Ambrosiozyma monospora</name>
    <name type="common">Yeast</name>
    <name type="synonym">Endomycopsis monosporus</name>
    <dbReference type="NCBI Taxonomy" id="43982"/>
    <lineage>
        <taxon>Eukaryota</taxon>
        <taxon>Fungi</taxon>
        <taxon>Dikarya</taxon>
        <taxon>Ascomycota</taxon>
        <taxon>Saccharomycotina</taxon>
        <taxon>Pichiomycetes</taxon>
        <taxon>Pichiales</taxon>
        <taxon>Pichiaceae</taxon>
        <taxon>Ambrosiozyma</taxon>
    </lineage>
</organism>
<name>A0A9W7DHE0_AMBMO</name>
<comment type="caution">
    <text evidence="6">The sequence shown here is derived from an EMBL/GenBank/DDBJ whole genome shotgun (WGS) entry which is preliminary data.</text>
</comment>
<evidence type="ECO:0000256" key="4">
    <source>
        <dbReference type="ARBA" id="ARBA00023004"/>
    </source>
</evidence>
<dbReference type="OrthoDB" id="1055148at2759"/>